<dbReference type="KEGG" id="pmrn:116948218"/>
<feature type="transmembrane region" description="Helical" evidence="10">
    <location>
        <begin position="729"/>
        <end position="756"/>
    </location>
</feature>
<dbReference type="CTD" id="80055"/>
<evidence type="ECO:0000256" key="6">
    <source>
        <dbReference type="ARBA" id="ARBA00022824"/>
    </source>
</evidence>
<evidence type="ECO:0000256" key="2">
    <source>
        <dbReference type="ARBA" id="ARBA00006931"/>
    </source>
</evidence>
<keyword evidence="3 10" id="KW-0813">Transport</keyword>
<comment type="subcellular location">
    <subcellularLocation>
        <location evidence="1">Endoplasmic reticulum membrane</location>
        <topology evidence="1">Multi-pass membrane protein</topology>
    </subcellularLocation>
</comment>
<dbReference type="Pfam" id="PF24660">
    <property type="entry name" value="PGAP1_3rd"/>
    <property type="match status" value="1"/>
</dbReference>
<feature type="region of interest" description="Disordered" evidence="11">
    <location>
        <begin position="777"/>
        <end position="869"/>
    </location>
</feature>
<comment type="similarity">
    <text evidence="2 10">Belongs to the GPI inositol-deacylase family.</text>
</comment>
<dbReference type="InterPro" id="IPR056824">
    <property type="entry name" value="PGAP1_TMD"/>
</dbReference>
<organism evidence="15 16">
    <name type="scientific">Petromyzon marinus</name>
    <name type="common">Sea lamprey</name>
    <dbReference type="NCBI Taxonomy" id="7757"/>
    <lineage>
        <taxon>Eukaryota</taxon>
        <taxon>Metazoa</taxon>
        <taxon>Chordata</taxon>
        <taxon>Craniata</taxon>
        <taxon>Vertebrata</taxon>
        <taxon>Cyclostomata</taxon>
        <taxon>Hyperoartia</taxon>
        <taxon>Petromyzontiformes</taxon>
        <taxon>Petromyzontidae</taxon>
        <taxon>Petromyzon</taxon>
    </lineage>
</organism>
<dbReference type="GeneID" id="116948218"/>
<feature type="signal peptide" evidence="12">
    <location>
        <begin position="1"/>
        <end position="26"/>
    </location>
</feature>
<dbReference type="InterPro" id="IPR029058">
    <property type="entry name" value="AB_hydrolase_fold"/>
</dbReference>
<dbReference type="SUPFAM" id="SSF53474">
    <property type="entry name" value="alpha/beta-Hydrolases"/>
    <property type="match status" value="1"/>
</dbReference>
<keyword evidence="8 10" id="KW-1133">Transmembrane helix</keyword>
<feature type="chain" id="PRO_5042582077" description="GPI inositol-deacylase" evidence="12">
    <location>
        <begin position="27"/>
        <end position="993"/>
    </location>
</feature>
<feature type="compositionally biased region" description="Basic and acidic residues" evidence="11">
    <location>
        <begin position="782"/>
        <end position="791"/>
    </location>
</feature>
<keyword evidence="6 10" id="KW-0256">Endoplasmic reticulum</keyword>
<keyword evidence="15" id="KW-1185">Reference proteome</keyword>
<dbReference type="GO" id="GO:0006888">
    <property type="term" value="P:endoplasmic reticulum to Golgi vesicle-mediated transport"/>
    <property type="evidence" value="ECO:0007669"/>
    <property type="project" value="TreeGrafter"/>
</dbReference>
<dbReference type="Gene3D" id="3.40.50.1820">
    <property type="entry name" value="alpha/beta hydrolase"/>
    <property type="match status" value="1"/>
</dbReference>
<dbReference type="AlphaFoldDB" id="A0AAJ7TMH3"/>
<evidence type="ECO:0000256" key="11">
    <source>
        <dbReference type="SAM" id="MobiDB-lite"/>
    </source>
</evidence>
<dbReference type="InterPro" id="IPR039529">
    <property type="entry name" value="PGAP1/BST1"/>
</dbReference>
<dbReference type="GO" id="GO:0050185">
    <property type="term" value="F:phosphatidylinositol deacylase activity"/>
    <property type="evidence" value="ECO:0007669"/>
    <property type="project" value="TreeGrafter"/>
</dbReference>
<feature type="transmembrane region" description="Helical" evidence="10">
    <location>
        <begin position="921"/>
        <end position="938"/>
    </location>
</feature>
<dbReference type="RefSeq" id="XP_032820600.1">
    <property type="nucleotide sequence ID" value="XM_032964709.1"/>
</dbReference>
<evidence type="ECO:0000256" key="3">
    <source>
        <dbReference type="ARBA" id="ARBA00022448"/>
    </source>
</evidence>
<evidence type="ECO:0000259" key="13">
    <source>
        <dbReference type="Pfam" id="PF07819"/>
    </source>
</evidence>
<feature type="domain" description="GPI inositol-deacylase transmembrane" evidence="14">
    <location>
        <begin position="594"/>
        <end position="992"/>
    </location>
</feature>
<evidence type="ECO:0000256" key="12">
    <source>
        <dbReference type="SAM" id="SignalP"/>
    </source>
</evidence>
<accession>A0AAJ7TMH3</accession>
<evidence type="ECO:0000313" key="16">
    <source>
        <dbReference type="RefSeq" id="XP_032820600.1"/>
    </source>
</evidence>
<keyword evidence="7 10" id="KW-0653">Protein transport</keyword>
<evidence type="ECO:0000256" key="5">
    <source>
        <dbReference type="ARBA" id="ARBA00022801"/>
    </source>
</evidence>
<evidence type="ECO:0000313" key="15">
    <source>
        <dbReference type="Proteomes" id="UP001318040"/>
    </source>
</evidence>
<evidence type="ECO:0000256" key="9">
    <source>
        <dbReference type="ARBA" id="ARBA00023136"/>
    </source>
</evidence>
<dbReference type="GO" id="GO:0015031">
    <property type="term" value="P:protein transport"/>
    <property type="evidence" value="ECO:0007669"/>
    <property type="project" value="UniProtKB-KW"/>
</dbReference>
<dbReference type="Pfam" id="PF07819">
    <property type="entry name" value="PGAP1"/>
    <property type="match status" value="1"/>
</dbReference>
<dbReference type="PANTHER" id="PTHR15495">
    <property type="entry name" value="NEGATIVE REGULATOR OF VESICLE FORMATION-RELATED"/>
    <property type="match status" value="1"/>
</dbReference>
<keyword evidence="5 10" id="KW-0378">Hydrolase</keyword>
<feature type="domain" description="GPI inositol-deacylase PGAP1-like alpha/beta" evidence="13">
    <location>
        <begin position="80"/>
        <end position="302"/>
    </location>
</feature>
<feature type="compositionally biased region" description="Low complexity" evidence="11">
    <location>
        <begin position="818"/>
        <end position="830"/>
    </location>
</feature>
<evidence type="ECO:0000259" key="14">
    <source>
        <dbReference type="Pfam" id="PF25140"/>
    </source>
</evidence>
<protein>
    <recommendedName>
        <fullName evidence="10">GPI inositol-deacylase</fullName>
        <ecNumber evidence="10">3.1.-.-</ecNumber>
    </recommendedName>
</protein>
<dbReference type="Pfam" id="PF25140">
    <property type="entry name" value="PGAP1_TMD"/>
    <property type="match status" value="1"/>
</dbReference>
<dbReference type="GO" id="GO:0005789">
    <property type="term" value="C:endoplasmic reticulum membrane"/>
    <property type="evidence" value="ECO:0007669"/>
    <property type="project" value="UniProtKB-SubCell"/>
</dbReference>
<evidence type="ECO:0000256" key="8">
    <source>
        <dbReference type="ARBA" id="ARBA00022989"/>
    </source>
</evidence>
<evidence type="ECO:0000256" key="4">
    <source>
        <dbReference type="ARBA" id="ARBA00022692"/>
    </source>
</evidence>
<keyword evidence="4 10" id="KW-0812">Transmembrane</keyword>
<sequence length="993" mass="108107">MSWGSVLLQASCLLLLALGTWDVLLGFQENECTMTYMFQYPEYIDVKPAVRPALPHRRSGYDLFVYGEGPYAEALQSLRPDGIPVLFLPGNAGSHRQVRSLASVALRKAEDLRGVHFHLDVYSVSYNEELAALYGGVLERQVHFATRCVHAVLSLYKHQGEGRPRSVVLVGHSMGGVVARAVLADPAFDASLVTVLITQATPHVAPVLSLDPLLTDFHKQVNTRWAERAHDLGHVAVLSVGGAHRDPQVRAGLTSLNGLADEHNTISVTAMAVPKTWISTDHQAIVWCKELVLATVRALFDMVDSKTRQITDDAEKRLAILRHHFVQHPGLSFSHERRPAASFQARAAWVFVQEPHWTLQKAKGYKTTYFAFPRLSDVYSHLYCRSHNLDSTSWLYGCTVHNETSCTEGVDLSWEAELLPSLKTVLLKLEDLPALTHVAVLARSTALDGSLACELIAWNNRSSALPVTNALSLGLTSNSLSIPSAGLLHIVNLTDFVQVYQAFTVYIKPTCEITSATHLVRLTVPWFKEDSFTTMNASDVTALSVKLHTGRPLGNEAMPSLQLHGHADCRYEVTIKTSFLEVMGQFVRFHAECFPAYFVANILLVFGKQLLDQQSKEPCPPFQAAIEVAAKPFHIQPFVNLLKLFMGWEWFHAAWASLLLPEPDAVLLERRAVWHNLLPLFMFLLAGAAVRAGALLGSCVVRLSAAALVRVKRPNADVIPGGLLSSRCVPVMAMVLGVAWLFCGALALSVTVLLCLAKVIRLHAKVAAMRSALNLTPASRAGETRPSKDDQQGQGAGSSEKEEKPFGNSADGPRKRPGAGSAGDRAGSAGDRAESTAEASSPGGRERPRSNDSAAGAGEAGNEDGLSRGSSLAERLVRVASDRLHLQMTALSLAVCALALTAPSLVFWLKQLHVDRKLQPDPFRAVSAVISLVLVLLMESRATAFRESKMLRVVARLHHPLAIGAAAFAMAHMHRLPGFIAASLLLTAACSFY</sequence>
<keyword evidence="9 10" id="KW-0472">Membrane</keyword>
<dbReference type="Proteomes" id="UP001318040">
    <property type="component" value="Chromosome 2"/>
</dbReference>
<comment type="function">
    <text evidence="10">GPI inositol-deacylase that catalyzes the remove of the acyl chain linked to the 2-OH position of inositol ring from the GPI-anchored protein (GPI-AP) in the endoplasmic reticulum. Initiates the post-attachment remodeling phase of GPI-AP biogenesis and participates in endoplasmic reticulum (ER)-to-Golgi transport of GPI-anchored protein.</text>
</comment>
<dbReference type="EC" id="3.1.-.-" evidence="10"/>
<evidence type="ECO:0000256" key="7">
    <source>
        <dbReference type="ARBA" id="ARBA00022927"/>
    </source>
</evidence>
<name>A0AAJ7TMH3_PETMA</name>
<reference evidence="16" key="1">
    <citation type="submission" date="2025-08" db="UniProtKB">
        <authorList>
            <consortium name="RefSeq"/>
        </authorList>
    </citation>
    <scope>IDENTIFICATION</scope>
    <source>
        <tissue evidence="16">Sperm</tissue>
    </source>
</reference>
<evidence type="ECO:0000256" key="1">
    <source>
        <dbReference type="ARBA" id="ARBA00004477"/>
    </source>
</evidence>
<feature type="transmembrane region" description="Helical" evidence="10">
    <location>
        <begin position="888"/>
        <end position="909"/>
    </location>
</feature>
<evidence type="ECO:0000256" key="10">
    <source>
        <dbReference type="RuleBase" id="RU365011"/>
    </source>
</evidence>
<dbReference type="PANTHER" id="PTHR15495:SF7">
    <property type="entry name" value="GPI INOSITOL-DEACYLASE"/>
    <property type="match status" value="1"/>
</dbReference>
<dbReference type="InterPro" id="IPR012908">
    <property type="entry name" value="PGAP1-ab_dom-like"/>
</dbReference>
<comment type="caution">
    <text evidence="10">Lacks conserved residue(s) required for the propagation of feature annotation.</text>
</comment>
<keyword evidence="12" id="KW-0732">Signal</keyword>
<dbReference type="GO" id="GO:0006505">
    <property type="term" value="P:GPI anchor metabolic process"/>
    <property type="evidence" value="ECO:0007669"/>
    <property type="project" value="TreeGrafter"/>
</dbReference>
<proteinExistence type="inferred from homology"/>
<gene>
    <name evidence="16" type="primary">PGAP1</name>
</gene>